<dbReference type="KEGG" id="fsm:CCS41_04785"/>
<dbReference type="OrthoDB" id="5648496at2"/>
<evidence type="ECO:0008006" key="4">
    <source>
        <dbReference type="Google" id="ProtNLM"/>
    </source>
</evidence>
<evidence type="ECO:0000313" key="3">
    <source>
        <dbReference type="Proteomes" id="UP000261875"/>
    </source>
</evidence>
<dbReference type="InterPro" id="IPR036770">
    <property type="entry name" value="Ankyrin_rpt-contain_sf"/>
</dbReference>
<dbReference type="STRING" id="1878942.GCA_900128755_00343"/>
<keyword evidence="1" id="KW-0040">ANK repeat</keyword>
<dbReference type="AlphaFoldDB" id="A0A2U8I6Z4"/>
<dbReference type="RefSeq" id="WP_072551028.1">
    <property type="nucleotide sequence ID" value="NZ_CP021659.1"/>
</dbReference>
<dbReference type="Proteomes" id="UP000261875">
    <property type="component" value="Chromosome"/>
</dbReference>
<dbReference type="InterPro" id="IPR002110">
    <property type="entry name" value="Ankyrin_rpt"/>
</dbReference>
<accession>A0A2U8I6Z4</accession>
<gene>
    <name evidence="2" type="ORF">CCS41_04785</name>
</gene>
<reference evidence="2 3" key="1">
    <citation type="submission" date="2017-05" db="EMBL/GenBank/DDBJ databases">
        <title>Genome sequence of Candidatus Fukatsuia symbiotica and Candidatus Hamiltonella defensa from Acyrthosiphon pisum strain 5D.</title>
        <authorList>
            <person name="Patel V.A."/>
            <person name="Chevignon G."/>
            <person name="Russell J.A."/>
            <person name="Oliver K.M."/>
        </authorList>
    </citation>
    <scope>NUCLEOTIDE SEQUENCE [LARGE SCALE GENOMIC DNA]</scope>
    <source>
        <strain evidence="2 3">5D</strain>
    </source>
</reference>
<dbReference type="SUPFAM" id="SSF48403">
    <property type="entry name" value="Ankyrin repeat"/>
    <property type="match status" value="1"/>
</dbReference>
<keyword evidence="3" id="KW-1185">Reference proteome</keyword>
<name>A0A2U8I6Z4_9GAMM</name>
<dbReference type="Gene3D" id="1.25.40.20">
    <property type="entry name" value="Ankyrin repeat-containing domain"/>
    <property type="match status" value="1"/>
</dbReference>
<dbReference type="PANTHER" id="PTHR24121:SF22">
    <property type="entry name" value="PROTEIN ACCELERATED CELL DEATH 6-LIKE"/>
    <property type="match status" value="1"/>
</dbReference>
<sequence length="299" mass="33868">MSPLNIAKKLIQEELDSLRQKIGGNIYNIEIEDHMKAVKEVEKNLGVSAQYFSTLVEESNDDYNLYEIDANISPRLLARQLNVFSEKGIIHDTAFRVISKINFNDEEVTLMRLGTGFSVARTSATGGVQLSPFFDWLLNLPDETYDTFVKNNPEILSHLPRLVNAKGNSLLHQAIINGREKMVEVLLNTNQFDNLVFKLTNHAGKTSLDIALDKKNLEILTRLCKHVDAKGNTALHYAVEGRKAKQIDRLLEIAPDLITQHNHNNRIPSWIALGIHLSDADISYNRLKNIARILDKENF</sequence>
<organism evidence="2 3">
    <name type="scientific">Candidatus Fukatsuia symbiotica</name>
    <dbReference type="NCBI Taxonomy" id="1878942"/>
    <lineage>
        <taxon>Bacteria</taxon>
        <taxon>Pseudomonadati</taxon>
        <taxon>Pseudomonadota</taxon>
        <taxon>Gammaproteobacteria</taxon>
        <taxon>Enterobacterales</taxon>
        <taxon>Yersiniaceae</taxon>
        <taxon>Candidatus Fukatsuia</taxon>
    </lineage>
</organism>
<feature type="repeat" description="ANK" evidence="1">
    <location>
        <begin position="230"/>
        <end position="262"/>
    </location>
</feature>
<dbReference type="SMART" id="SM00248">
    <property type="entry name" value="ANK"/>
    <property type="match status" value="2"/>
</dbReference>
<evidence type="ECO:0000256" key="1">
    <source>
        <dbReference type="PROSITE-ProRule" id="PRU00023"/>
    </source>
</evidence>
<evidence type="ECO:0000313" key="2">
    <source>
        <dbReference type="EMBL" id="AWK13945.1"/>
    </source>
</evidence>
<dbReference type="PROSITE" id="PS50088">
    <property type="entry name" value="ANK_REPEAT"/>
    <property type="match status" value="1"/>
</dbReference>
<dbReference type="PANTHER" id="PTHR24121">
    <property type="entry name" value="NO MECHANORECEPTOR POTENTIAL C, ISOFORM D-RELATED"/>
    <property type="match status" value="1"/>
</dbReference>
<dbReference type="Pfam" id="PF12796">
    <property type="entry name" value="Ank_2"/>
    <property type="match status" value="1"/>
</dbReference>
<proteinExistence type="predicted"/>
<protein>
    <recommendedName>
        <fullName evidence="4">Ankyrin repeat domain-containing protein</fullName>
    </recommendedName>
</protein>
<dbReference type="EMBL" id="CP021659">
    <property type="protein sequence ID" value="AWK13945.1"/>
    <property type="molecule type" value="Genomic_DNA"/>
</dbReference>